<evidence type="ECO:0000256" key="6">
    <source>
        <dbReference type="ARBA" id="ARBA00023004"/>
    </source>
</evidence>
<evidence type="ECO:0000256" key="7">
    <source>
        <dbReference type="ARBA" id="ARBA00023136"/>
    </source>
</evidence>
<dbReference type="CDD" id="cd03499">
    <property type="entry name" value="SQR_TypeC_SdhC"/>
    <property type="match status" value="1"/>
</dbReference>
<dbReference type="PROSITE" id="PS01001">
    <property type="entry name" value="SDH_CYT_2"/>
    <property type="match status" value="1"/>
</dbReference>
<keyword evidence="2 8" id="KW-0349">Heme</keyword>
<dbReference type="InterPro" id="IPR034804">
    <property type="entry name" value="SQR/QFR_C/D"/>
</dbReference>
<comment type="subcellular location">
    <subcellularLocation>
        <location evidence="1">Membrane</location>
        <topology evidence="1">Multi-pass membrane protein</topology>
    </subcellularLocation>
</comment>
<dbReference type="AlphaFoldDB" id="A0AAD7UJ05"/>
<dbReference type="Pfam" id="PF01127">
    <property type="entry name" value="Sdh_cyt"/>
    <property type="match status" value="1"/>
</dbReference>
<reference evidence="10" key="1">
    <citation type="submission" date="2023-01" db="EMBL/GenBank/DDBJ databases">
        <title>Metagenome sequencing of chrysophaentin producing Chrysophaeum taylorii.</title>
        <authorList>
            <person name="Davison J."/>
            <person name="Bewley C."/>
        </authorList>
    </citation>
    <scope>NUCLEOTIDE SEQUENCE</scope>
    <source>
        <strain evidence="10">NIES-1699</strain>
    </source>
</reference>
<dbReference type="GO" id="GO:0016020">
    <property type="term" value="C:membrane"/>
    <property type="evidence" value="ECO:0007669"/>
    <property type="project" value="UniProtKB-SubCell"/>
</dbReference>
<dbReference type="InterPro" id="IPR000701">
    <property type="entry name" value="SuccDH_FuR_B_TM-su"/>
</dbReference>
<sequence length="126" mass="14043">MRANRPLSPHLQVYRMLFTMAMSIVHRITGAALYFGTILMVYWLLAGASGAEAYNTATDLFGSFLGRLILFGFTWALMHHMLGGIRHFIWDTGHALDAKGRNWLARATLAGSLSLTLILWIIGYAV</sequence>
<dbReference type="GO" id="GO:0046872">
    <property type="term" value="F:metal ion binding"/>
    <property type="evidence" value="ECO:0007669"/>
    <property type="project" value="UniProtKB-KW"/>
</dbReference>
<dbReference type="InterPro" id="IPR018495">
    <property type="entry name" value="Succ_DH_cyt_bsu_CS"/>
</dbReference>
<evidence type="ECO:0000256" key="8">
    <source>
        <dbReference type="PIRSR" id="PIRSR000178-1"/>
    </source>
</evidence>
<name>A0AAD7UJ05_9STRA</name>
<dbReference type="SUPFAM" id="SSF81343">
    <property type="entry name" value="Fumarate reductase respiratory complex transmembrane subunits"/>
    <property type="match status" value="1"/>
</dbReference>
<accession>A0AAD7UJ05</accession>
<keyword evidence="4 8" id="KW-0479">Metal-binding</keyword>
<comment type="cofactor">
    <cofactor evidence="8">
        <name>heme</name>
        <dbReference type="ChEBI" id="CHEBI:30413"/>
    </cofactor>
    <text evidence="8">The heme is bound between the two transmembrane subunits.</text>
</comment>
<dbReference type="PANTHER" id="PTHR10978">
    <property type="entry name" value="SUCCINATE DEHYDROGENASE CYTOCHROME B560 SUBUNIT"/>
    <property type="match status" value="1"/>
</dbReference>
<proteinExistence type="predicted"/>
<dbReference type="Proteomes" id="UP001230188">
    <property type="component" value="Unassembled WGS sequence"/>
</dbReference>
<evidence type="ECO:0000256" key="4">
    <source>
        <dbReference type="ARBA" id="ARBA00022723"/>
    </source>
</evidence>
<gene>
    <name evidence="10" type="ORF">CTAYLR_010512</name>
</gene>
<keyword evidence="3 9" id="KW-0812">Transmembrane</keyword>
<evidence type="ECO:0000313" key="11">
    <source>
        <dbReference type="Proteomes" id="UP001230188"/>
    </source>
</evidence>
<dbReference type="GO" id="GO:0006099">
    <property type="term" value="P:tricarboxylic acid cycle"/>
    <property type="evidence" value="ECO:0007669"/>
    <property type="project" value="InterPro"/>
</dbReference>
<dbReference type="EMBL" id="JAQMWT010000303">
    <property type="protein sequence ID" value="KAJ8606014.1"/>
    <property type="molecule type" value="Genomic_DNA"/>
</dbReference>
<evidence type="ECO:0000256" key="2">
    <source>
        <dbReference type="ARBA" id="ARBA00022617"/>
    </source>
</evidence>
<keyword evidence="5 9" id="KW-1133">Transmembrane helix</keyword>
<evidence type="ECO:0008006" key="12">
    <source>
        <dbReference type="Google" id="ProtNLM"/>
    </source>
</evidence>
<dbReference type="PIRSF" id="PIRSF000178">
    <property type="entry name" value="SDH_cyt_b560"/>
    <property type="match status" value="1"/>
</dbReference>
<feature type="binding site" description="axial binding residue" evidence="8">
    <location>
        <position position="80"/>
    </location>
    <ligand>
        <name>heme</name>
        <dbReference type="ChEBI" id="CHEBI:30413"/>
        <note>ligand shared with second transmembrane subunit</note>
    </ligand>
    <ligandPart>
        <name>Fe</name>
        <dbReference type="ChEBI" id="CHEBI:18248"/>
    </ligandPart>
</feature>
<keyword evidence="6 8" id="KW-0408">Iron</keyword>
<evidence type="ECO:0000256" key="5">
    <source>
        <dbReference type="ARBA" id="ARBA00022989"/>
    </source>
</evidence>
<dbReference type="Gene3D" id="1.20.1300.10">
    <property type="entry name" value="Fumarate reductase/succinate dehydrogenase, transmembrane subunit"/>
    <property type="match status" value="1"/>
</dbReference>
<keyword evidence="11" id="KW-1185">Reference proteome</keyword>
<evidence type="ECO:0000256" key="3">
    <source>
        <dbReference type="ARBA" id="ARBA00022692"/>
    </source>
</evidence>
<dbReference type="NCBIfam" id="TIGR02970">
    <property type="entry name" value="succ_dehyd_cytB"/>
    <property type="match status" value="1"/>
</dbReference>
<dbReference type="InterPro" id="IPR014314">
    <property type="entry name" value="Succ_DH_cytb556"/>
</dbReference>
<dbReference type="PANTHER" id="PTHR10978:SF5">
    <property type="entry name" value="SUCCINATE DEHYDROGENASE CYTOCHROME B560 SUBUNIT, MITOCHONDRIAL"/>
    <property type="match status" value="1"/>
</dbReference>
<evidence type="ECO:0000313" key="10">
    <source>
        <dbReference type="EMBL" id="KAJ8606014.1"/>
    </source>
</evidence>
<comment type="caution">
    <text evidence="10">The sequence shown here is derived from an EMBL/GenBank/DDBJ whole genome shotgun (WGS) entry which is preliminary data.</text>
</comment>
<protein>
    <recommendedName>
        <fullName evidence="12">Succinate dehydrogenase cytochrome b556 subunit</fullName>
    </recommendedName>
</protein>
<evidence type="ECO:0000256" key="1">
    <source>
        <dbReference type="ARBA" id="ARBA00004141"/>
    </source>
</evidence>
<feature type="transmembrane region" description="Helical" evidence="9">
    <location>
        <begin position="24"/>
        <end position="44"/>
    </location>
</feature>
<evidence type="ECO:0000256" key="9">
    <source>
        <dbReference type="SAM" id="Phobius"/>
    </source>
</evidence>
<feature type="transmembrane region" description="Helical" evidence="9">
    <location>
        <begin position="103"/>
        <end position="125"/>
    </location>
</feature>
<feature type="transmembrane region" description="Helical" evidence="9">
    <location>
        <begin position="64"/>
        <end position="82"/>
    </location>
</feature>
<organism evidence="10 11">
    <name type="scientific">Chrysophaeum taylorii</name>
    <dbReference type="NCBI Taxonomy" id="2483200"/>
    <lineage>
        <taxon>Eukaryota</taxon>
        <taxon>Sar</taxon>
        <taxon>Stramenopiles</taxon>
        <taxon>Ochrophyta</taxon>
        <taxon>Pelagophyceae</taxon>
        <taxon>Pelagomonadales</taxon>
        <taxon>Pelagomonadaceae</taxon>
        <taxon>Chrysophaeum</taxon>
    </lineage>
</organism>
<keyword evidence="7 9" id="KW-0472">Membrane</keyword>
<dbReference type="GO" id="GO:0009055">
    <property type="term" value="F:electron transfer activity"/>
    <property type="evidence" value="ECO:0007669"/>
    <property type="project" value="InterPro"/>
</dbReference>